<dbReference type="EMBL" id="UINC01001064">
    <property type="protein sequence ID" value="SUZ69541.1"/>
    <property type="molecule type" value="Genomic_DNA"/>
</dbReference>
<evidence type="ECO:0008006" key="2">
    <source>
        <dbReference type="Google" id="ProtNLM"/>
    </source>
</evidence>
<sequence length="423" mass="46780">MILFIEGKNTYQIQKMNQNLSVQEAEEHYQELKSKGFHLDLTRGKPSSEQLNLSAELENVLAGDFDQDGIDIRNYGGLLGLEGMRQLGSEILGCKKEMVIAGGNSSLTLMAQYVSSLFFQGNGEGPWSMNERNSFLCPVPGFDRHFTLCDEFSLNMIPVPLTGKGPDIEKTKSIVESDSSIKGIWCVPKHSNPTGETYNEESINGLLEIAGSREGFKIFWDNAYAVHDFAESEPLPNIFSSAKEKNLQDSIIAFASTSKITFAGSGVGFIAMSKNNLEKFIKHYSSMVIGPDKVNQARHIKFFKDFKGLKSHMNKHAEIVGPKFELVQEWLSKQNYGSWTKPTGGYFVTFKAESGLAREIVNLANKAGLKLTPAGATFPYGVDPNDEIIRLAPTACTNQELEEAMKIFNACVALATLKKRVNS</sequence>
<dbReference type="InterPro" id="IPR015421">
    <property type="entry name" value="PyrdxlP-dep_Trfase_major"/>
</dbReference>
<dbReference type="Pfam" id="PF12897">
    <property type="entry name" value="Asp_aminotransf"/>
    <property type="match status" value="1"/>
</dbReference>
<protein>
    <recommendedName>
        <fullName evidence="2">Aminotransferase class I/classII domain-containing protein</fullName>
    </recommendedName>
</protein>
<dbReference type="InterPro" id="IPR015424">
    <property type="entry name" value="PyrdxlP-dep_Trfase"/>
</dbReference>
<name>A0A381PR54_9ZZZZ</name>
<organism evidence="1">
    <name type="scientific">marine metagenome</name>
    <dbReference type="NCBI Taxonomy" id="408172"/>
    <lineage>
        <taxon>unclassified sequences</taxon>
        <taxon>metagenomes</taxon>
        <taxon>ecological metagenomes</taxon>
    </lineage>
</organism>
<dbReference type="PANTHER" id="PTHR43799">
    <property type="entry name" value="AMINOTRANSFERASE, PUTATIVE-RELATED"/>
    <property type="match status" value="1"/>
</dbReference>
<dbReference type="CDD" id="cd00609">
    <property type="entry name" value="AAT_like"/>
    <property type="match status" value="1"/>
</dbReference>
<gene>
    <name evidence="1" type="ORF">METZ01_LOCUS22395</name>
</gene>
<dbReference type="Gene3D" id="3.90.1150.10">
    <property type="entry name" value="Aspartate Aminotransferase, domain 1"/>
    <property type="match status" value="1"/>
</dbReference>
<accession>A0A381PR54</accession>
<dbReference type="PANTHER" id="PTHR43799:SF1">
    <property type="entry name" value="ASPARTATE AMINOTRANSFERASE"/>
    <property type="match status" value="1"/>
</dbReference>
<reference evidence="1" key="1">
    <citation type="submission" date="2018-05" db="EMBL/GenBank/DDBJ databases">
        <authorList>
            <person name="Lanie J.A."/>
            <person name="Ng W.-L."/>
            <person name="Kazmierczak K.M."/>
            <person name="Andrzejewski T.M."/>
            <person name="Davidsen T.M."/>
            <person name="Wayne K.J."/>
            <person name="Tettelin H."/>
            <person name="Glass J.I."/>
            <person name="Rusch D."/>
            <person name="Podicherti R."/>
            <person name="Tsui H.-C.T."/>
            <person name="Winkler M.E."/>
        </authorList>
    </citation>
    <scope>NUCLEOTIDE SEQUENCE</scope>
</reference>
<dbReference type="GO" id="GO:0004069">
    <property type="term" value="F:L-aspartate:2-oxoglutarate aminotransferase activity"/>
    <property type="evidence" value="ECO:0007669"/>
    <property type="project" value="InterPro"/>
</dbReference>
<dbReference type="SUPFAM" id="SSF53383">
    <property type="entry name" value="PLP-dependent transferases"/>
    <property type="match status" value="1"/>
</dbReference>
<proteinExistence type="predicted"/>
<dbReference type="AlphaFoldDB" id="A0A381PR54"/>
<dbReference type="InterPro" id="IPR024551">
    <property type="entry name" value="AspAT_Ic"/>
</dbReference>
<evidence type="ECO:0000313" key="1">
    <source>
        <dbReference type="EMBL" id="SUZ69541.1"/>
    </source>
</evidence>
<dbReference type="InterPro" id="IPR015422">
    <property type="entry name" value="PyrdxlP-dep_Trfase_small"/>
</dbReference>
<dbReference type="Gene3D" id="3.40.640.10">
    <property type="entry name" value="Type I PLP-dependent aspartate aminotransferase-like (Major domain)"/>
    <property type="match status" value="1"/>
</dbReference>